<keyword evidence="7 10" id="KW-0378">Hydrolase</keyword>
<gene>
    <name evidence="10 11" type="primary">mch</name>
    <name evidence="11" type="ORF">KHC33_16595</name>
</gene>
<evidence type="ECO:0000256" key="9">
    <source>
        <dbReference type="ARBA" id="ARBA00048684"/>
    </source>
</evidence>
<dbReference type="RefSeq" id="WP_214419701.1">
    <property type="nucleotide sequence ID" value="NZ_CP075546.1"/>
</dbReference>
<dbReference type="GeneID" id="65567139"/>
<comment type="function">
    <text evidence="10">Catalyzes the reversible interconversion of 5-formyl-H(4)MPT to methenyl-H(4)MPT(+).</text>
</comment>
<comment type="catalytic activity">
    <reaction evidence="9 10">
        <text>5,10-methenyl-5,6,7,8-tetrahydromethanopterin + H2O = N(5)-formyl-5,6,7,8-tetrahydromethanopterin + H(+)</text>
        <dbReference type="Rhea" id="RHEA:19053"/>
        <dbReference type="ChEBI" id="CHEBI:15377"/>
        <dbReference type="ChEBI" id="CHEBI:15378"/>
        <dbReference type="ChEBI" id="CHEBI:58018"/>
        <dbReference type="ChEBI" id="CHEBI:58337"/>
        <dbReference type="EC" id="3.5.4.27"/>
    </reaction>
</comment>
<comment type="pathway">
    <text evidence="10">One-carbon metabolism; methanogenesis from CO(2); 5,10-methenyl-5,6,7,8-tetrahydromethanopterin from CO(2): step 3/3.</text>
</comment>
<dbReference type="Pfam" id="PF02289">
    <property type="entry name" value="MCH"/>
    <property type="match status" value="1"/>
</dbReference>
<evidence type="ECO:0000256" key="5">
    <source>
        <dbReference type="ARBA" id="ARBA00022490"/>
    </source>
</evidence>
<protein>
    <recommendedName>
        <fullName evidence="4 10">Methenyltetrahydromethanopterin cyclohydrolase</fullName>
        <ecNumber evidence="3 10">3.5.4.27</ecNumber>
    </recommendedName>
    <alternativeName>
        <fullName evidence="8 10">Methenyl-H4MPT cyclohydrolase</fullName>
    </alternativeName>
</protein>
<evidence type="ECO:0000256" key="1">
    <source>
        <dbReference type="ARBA" id="ARBA00004496"/>
    </source>
</evidence>
<dbReference type="GO" id="GO:0018759">
    <property type="term" value="F:methenyltetrahydromethanopterin cyclohydrolase activity"/>
    <property type="evidence" value="ECO:0007669"/>
    <property type="project" value="UniProtKB-UniRule"/>
</dbReference>
<dbReference type="GO" id="GO:0005737">
    <property type="term" value="C:cytoplasm"/>
    <property type="evidence" value="ECO:0007669"/>
    <property type="project" value="UniProtKB-SubCell"/>
</dbReference>
<keyword evidence="6 10" id="KW-0554">One-carbon metabolism</keyword>
<evidence type="ECO:0000256" key="8">
    <source>
        <dbReference type="ARBA" id="ARBA00030468"/>
    </source>
</evidence>
<dbReference type="HAMAP" id="MF_00486">
    <property type="entry name" value="McH"/>
    <property type="match status" value="1"/>
</dbReference>
<proteinExistence type="inferred from homology"/>
<keyword evidence="12" id="KW-1185">Reference proteome</keyword>
<accession>A0A8E7B0K6</accession>
<evidence type="ECO:0000256" key="3">
    <source>
        <dbReference type="ARBA" id="ARBA00012765"/>
    </source>
</evidence>
<evidence type="ECO:0000256" key="6">
    <source>
        <dbReference type="ARBA" id="ARBA00022563"/>
    </source>
</evidence>
<dbReference type="Gene3D" id="3.10.340.11">
    <property type="entry name" value="Methenyltetrahydromethanopterin Cyclohydrolase, Chain A, domain 1"/>
    <property type="match status" value="1"/>
</dbReference>
<dbReference type="KEGG" id="mrtj:KHC33_16595"/>
<evidence type="ECO:0000313" key="11">
    <source>
        <dbReference type="EMBL" id="QVV88898.1"/>
    </source>
</evidence>
<dbReference type="GO" id="GO:0006730">
    <property type="term" value="P:one-carbon metabolic process"/>
    <property type="evidence" value="ECO:0007669"/>
    <property type="project" value="UniProtKB-UniRule"/>
</dbReference>
<name>A0A8E7B0K6_9EURY</name>
<keyword evidence="10" id="KW-0484">Methanogenesis</keyword>
<dbReference type="UniPathway" id="UPA00640">
    <property type="reaction ID" value="UER00694"/>
</dbReference>
<evidence type="ECO:0000313" key="12">
    <source>
        <dbReference type="Proteomes" id="UP000680656"/>
    </source>
</evidence>
<dbReference type="AlphaFoldDB" id="A0A8E7B0K6"/>
<sequence>MISVNTYALPVVLDMMRNAEILGIKVHTLENGTTVIDCGVRENGCHEAGLQFLKVCAGGLIEPTIVHQPISGQVFPFVHLTVKHPIIACLGSQKAGWVIRRNNFFAMGSGPARALALKPKGTYQAIQYHDTSDIAIIALEAGVLPDEDICSYIAEKCGVKPKNLYALVASTRSIVGSIQISGRIVTMAMHKLEDMGYDLSNIVNAAGRSPVAPIKNTFEQAMGVTNDCNIYYGSVMISTRLYSDEFSRITSDNSEMYGRPFYELFKNANYDFVNIGSYLGFSPAELTVNDCTTGKIYHFGRLNEEVLLESFNAIYDKI</sequence>
<comment type="subcellular location">
    <subcellularLocation>
        <location evidence="1 10">Cytoplasm</location>
    </subcellularLocation>
</comment>
<evidence type="ECO:0000256" key="2">
    <source>
        <dbReference type="ARBA" id="ARBA00006902"/>
    </source>
</evidence>
<dbReference type="Gene3D" id="3.30.1030.10">
    <property type="entry name" value="Methenyltetrahydromethanopterin Cyclohydrolase, Chain A, domain 2"/>
    <property type="match status" value="1"/>
</dbReference>
<evidence type="ECO:0000256" key="4">
    <source>
        <dbReference type="ARBA" id="ARBA00020597"/>
    </source>
</evidence>
<dbReference type="NCBIfam" id="TIGR03120">
    <property type="entry name" value="one_C_mch"/>
    <property type="match status" value="1"/>
</dbReference>
<reference evidence="11 12" key="1">
    <citation type="submission" date="2021-05" db="EMBL/GenBank/DDBJ databases">
        <title>A novel Methanospirillum isolate from a pyrite-forming mixed culture.</title>
        <authorList>
            <person name="Bunk B."/>
            <person name="Sproer C."/>
            <person name="Spring S."/>
            <person name="Pester M."/>
        </authorList>
    </citation>
    <scope>NUCLEOTIDE SEQUENCE [LARGE SCALE GENOMIC DNA]</scope>
    <source>
        <strain evidence="11 12">J.3.6.1-F.2.7.3</strain>
    </source>
</reference>
<dbReference type="EMBL" id="CP075546">
    <property type="protein sequence ID" value="QVV88898.1"/>
    <property type="molecule type" value="Genomic_DNA"/>
</dbReference>
<dbReference type="InterPro" id="IPR003209">
    <property type="entry name" value="METHMP_CycHdrlase"/>
</dbReference>
<dbReference type="Proteomes" id="UP000680656">
    <property type="component" value="Chromosome"/>
</dbReference>
<evidence type="ECO:0000256" key="10">
    <source>
        <dbReference type="HAMAP-Rule" id="MF_00486"/>
    </source>
</evidence>
<keyword evidence="5 10" id="KW-0963">Cytoplasm</keyword>
<comment type="similarity">
    <text evidence="2 10">Belongs to the MCH family.</text>
</comment>
<evidence type="ECO:0000256" key="7">
    <source>
        <dbReference type="ARBA" id="ARBA00022801"/>
    </source>
</evidence>
<organism evidence="11 12">
    <name type="scientific">Methanospirillum purgamenti</name>
    <dbReference type="NCBI Taxonomy" id="2834276"/>
    <lineage>
        <taxon>Archaea</taxon>
        <taxon>Methanobacteriati</taxon>
        <taxon>Methanobacteriota</taxon>
        <taxon>Stenosarchaea group</taxon>
        <taxon>Methanomicrobia</taxon>
        <taxon>Methanomicrobiales</taxon>
        <taxon>Methanospirillaceae</taxon>
        <taxon>Methanospirillum</taxon>
    </lineage>
</organism>
<dbReference type="SUPFAM" id="SSF56199">
    <property type="entry name" value="Methenyltetrahydromethanopterin cyclohydrolase"/>
    <property type="match status" value="1"/>
</dbReference>
<dbReference type="EC" id="3.5.4.27" evidence="3 10"/>
<dbReference type="GO" id="GO:0019386">
    <property type="term" value="P:methanogenesis, from carbon dioxide"/>
    <property type="evidence" value="ECO:0007669"/>
    <property type="project" value="UniProtKB-UniRule"/>
</dbReference>